<gene>
    <name evidence="1" type="ORF">FA048_02080</name>
</gene>
<dbReference type="InterPro" id="IPR041662">
    <property type="entry name" value="SusD-like_2"/>
</dbReference>
<dbReference type="AlphaFoldDB" id="A0A4U1CYK7"/>
<dbReference type="PROSITE" id="PS51257">
    <property type="entry name" value="PROKAR_LIPOPROTEIN"/>
    <property type="match status" value="1"/>
</dbReference>
<dbReference type="InterPro" id="IPR011990">
    <property type="entry name" value="TPR-like_helical_dom_sf"/>
</dbReference>
<dbReference type="RefSeq" id="WP_136838463.1">
    <property type="nucleotide sequence ID" value="NZ_SWBR01000001.1"/>
</dbReference>
<reference evidence="1 2" key="1">
    <citation type="submission" date="2019-04" db="EMBL/GenBank/DDBJ databases">
        <title>Pedobacter sp. RP-3-22 sp. nov., isolated from Arctic soil.</title>
        <authorList>
            <person name="Dahal R.H."/>
            <person name="Kim D.-U."/>
        </authorList>
    </citation>
    <scope>NUCLEOTIDE SEQUENCE [LARGE SCALE GENOMIC DNA]</scope>
    <source>
        <strain evidence="1 2">RP-3-22</strain>
    </source>
</reference>
<name>A0A4U1CYK7_9SPHI</name>
<evidence type="ECO:0000313" key="2">
    <source>
        <dbReference type="Proteomes" id="UP000309488"/>
    </source>
</evidence>
<proteinExistence type="predicted"/>
<organism evidence="1 2">
    <name type="scientific">Pedobacter polaris</name>
    <dbReference type="NCBI Taxonomy" id="2571273"/>
    <lineage>
        <taxon>Bacteria</taxon>
        <taxon>Pseudomonadati</taxon>
        <taxon>Bacteroidota</taxon>
        <taxon>Sphingobacteriia</taxon>
        <taxon>Sphingobacteriales</taxon>
        <taxon>Sphingobacteriaceae</taxon>
        <taxon>Pedobacter</taxon>
    </lineage>
</organism>
<dbReference type="CDD" id="cd08977">
    <property type="entry name" value="SusD"/>
    <property type="match status" value="1"/>
</dbReference>
<dbReference type="Pfam" id="PF12771">
    <property type="entry name" value="SusD-like_2"/>
    <property type="match status" value="1"/>
</dbReference>
<protein>
    <submittedName>
        <fullName evidence="1">RagB/SusD family nutrient uptake outer membrane protein</fullName>
    </submittedName>
</protein>
<dbReference type="OrthoDB" id="9766256at2"/>
<dbReference type="EMBL" id="SWBR01000001">
    <property type="protein sequence ID" value="TKC12428.1"/>
    <property type="molecule type" value="Genomic_DNA"/>
</dbReference>
<comment type="caution">
    <text evidence="1">The sequence shown here is derived from an EMBL/GenBank/DDBJ whole genome shotgun (WGS) entry which is preliminary data.</text>
</comment>
<dbReference type="Proteomes" id="UP000309488">
    <property type="component" value="Unassembled WGS sequence"/>
</dbReference>
<accession>A0A4U1CYK7</accession>
<dbReference type="Gene3D" id="1.25.40.390">
    <property type="match status" value="1"/>
</dbReference>
<keyword evidence="2" id="KW-1185">Reference proteome</keyword>
<evidence type="ECO:0000313" key="1">
    <source>
        <dbReference type="EMBL" id="TKC12428.1"/>
    </source>
</evidence>
<sequence length="525" mass="58479">MKKLFITFLAFGLISLSGCKKFLDVNTNPNAPQVVEANLYLSPMLHWMATGPQVDGIVIARYNQNWAINANLDNWDRMGHAQNTTAPDNGGQLWRTVYFDFGQNLVDMTKKAEAEQRWDLLGVAEVLKAWGWLQLTTVNGEIIIKEAIDASKTKFSYDTQEFAYQEVFRLLNSAITNLARTDGAVNAGYLGKTDILYKGNRAAWTKFAYGLKAMALNHFSNKTGVYKPDDVIAAVDLSFSSNADDPLLAYTGTANDDINYLAGARNNIASVRQTRFALGLMDGTQFPGAVDPRLTRMLAPSPDGVYRGIDPVTGVTGLTAAQQPNNLWGYTTQVAAVRTPARYIFSTKSKMPIITYAQLQFVKAEAAYKKGDKTTALNAYKNGISASIDFVNARNTDDGQVPTQITATEKATFLASTSIVPATANALTLSQIMCQKFIAQWGWGHLEQWMDMRRYHYIDVDPVTAKQVFLGFAPPTNLFPDNLNKYVYRIRPRYNSEYVWNRDALNVIGGLDIDYQTDEMWITKP</sequence>
<dbReference type="SUPFAM" id="SSF48452">
    <property type="entry name" value="TPR-like"/>
    <property type="match status" value="1"/>
</dbReference>